<dbReference type="GO" id="GO:0006529">
    <property type="term" value="P:asparagine biosynthetic process"/>
    <property type="evidence" value="ECO:0007669"/>
    <property type="project" value="InterPro"/>
</dbReference>
<dbReference type="PROSITE" id="PS51278">
    <property type="entry name" value="GATASE_TYPE_2"/>
    <property type="match status" value="1"/>
</dbReference>
<dbReference type="CDD" id="cd01991">
    <property type="entry name" value="Asn_synthase_B_C"/>
    <property type="match status" value="1"/>
</dbReference>
<dbReference type="InterPro" id="IPR029055">
    <property type="entry name" value="Ntn_hydrolases_N"/>
</dbReference>
<dbReference type="Pfam" id="PF00733">
    <property type="entry name" value="Asn_synthase"/>
    <property type="match status" value="1"/>
</dbReference>
<dbReference type="GO" id="GO:0004066">
    <property type="term" value="F:asparagine synthase (glutamine-hydrolyzing) activity"/>
    <property type="evidence" value="ECO:0007669"/>
    <property type="project" value="InterPro"/>
</dbReference>
<gene>
    <name evidence="9" type="ORF">QBC36DRAFT_365766</name>
</gene>
<evidence type="ECO:0000256" key="2">
    <source>
        <dbReference type="ARBA" id="ARBA00022741"/>
    </source>
</evidence>
<evidence type="ECO:0000256" key="4">
    <source>
        <dbReference type="ARBA" id="ARBA00022962"/>
    </source>
</evidence>
<feature type="binding site" evidence="6">
    <location>
        <position position="334"/>
    </location>
    <ligand>
        <name>ATP</name>
        <dbReference type="ChEBI" id="CHEBI:30616"/>
    </ligand>
</feature>
<feature type="domain" description="Glutamine amidotransferase type-2" evidence="8">
    <location>
        <begin position="2"/>
        <end position="243"/>
    </location>
</feature>
<evidence type="ECO:0000313" key="9">
    <source>
        <dbReference type="EMBL" id="KAK4178932.1"/>
    </source>
</evidence>
<keyword evidence="3 5" id="KW-0067">ATP-binding</keyword>
<dbReference type="InterPro" id="IPR051786">
    <property type="entry name" value="ASN_synthetase/amidase"/>
</dbReference>
<dbReference type="InterPro" id="IPR014729">
    <property type="entry name" value="Rossmann-like_a/b/a_fold"/>
</dbReference>
<comment type="caution">
    <text evidence="9">The sequence shown here is derived from an EMBL/GenBank/DDBJ whole genome shotgun (WGS) entry which is preliminary data.</text>
</comment>
<dbReference type="CDD" id="cd00712">
    <property type="entry name" value="AsnB"/>
    <property type="match status" value="1"/>
</dbReference>
<feature type="site" description="Important for beta-aspartyl-AMP intermediate formation" evidence="7">
    <location>
        <position position="411"/>
    </location>
</feature>
<keyword evidence="2 5" id="KW-0547">Nucleotide-binding</keyword>
<dbReference type="GO" id="GO:0005524">
    <property type="term" value="F:ATP binding"/>
    <property type="evidence" value="ECO:0007669"/>
    <property type="project" value="UniProtKB-KW"/>
</dbReference>
<reference evidence="9" key="2">
    <citation type="submission" date="2023-05" db="EMBL/GenBank/DDBJ databases">
        <authorList>
            <consortium name="Lawrence Berkeley National Laboratory"/>
            <person name="Steindorff A."/>
            <person name="Hensen N."/>
            <person name="Bonometti L."/>
            <person name="Westerberg I."/>
            <person name="Brannstrom I.O."/>
            <person name="Guillou S."/>
            <person name="Cros-Aarteil S."/>
            <person name="Calhoun S."/>
            <person name="Haridas S."/>
            <person name="Kuo A."/>
            <person name="Mondo S."/>
            <person name="Pangilinan J."/>
            <person name="Riley R."/>
            <person name="Labutti K."/>
            <person name="Andreopoulos B."/>
            <person name="Lipzen A."/>
            <person name="Chen C."/>
            <person name="Yanf M."/>
            <person name="Daum C."/>
            <person name="Ng V."/>
            <person name="Clum A."/>
            <person name="Ohm R."/>
            <person name="Martin F."/>
            <person name="Silar P."/>
            <person name="Natvig D."/>
            <person name="Lalanne C."/>
            <person name="Gautier V."/>
            <person name="Ament-Velasquez S.L."/>
            <person name="Kruys A."/>
            <person name="Hutchinson M.I."/>
            <person name="Powell A.J."/>
            <person name="Barry K."/>
            <person name="Miller A.N."/>
            <person name="Grigoriev I.V."/>
            <person name="Debuchy R."/>
            <person name="Gladieux P."/>
            <person name="Thoren M.H."/>
            <person name="Johannesson H."/>
        </authorList>
    </citation>
    <scope>NUCLEOTIDE SEQUENCE</scope>
    <source>
        <strain evidence="9">CBS 892.96</strain>
    </source>
</reference>
<evidence type="ECO:0000256" key="7">
    <source>
        <dbReference type="PIRSR" id="PIRSR001589-3"/>
    </source>
</evidence>
<dbReference type="InterPro" id="IPR033738">
    <property type="entry name" value="AsnB_N"/>
</dbReference>
<dbReference type="SUPFAM" id="SSF52402">
    <property type="entry name" value="Adenine nucleotide alpha hydrolases-like"/>
    <property type="match status" value="1"/>
</dbReference>
<proteinExistence type="inferred from homology"/>
<feature type="binding site" evidence="6">
    <location>
        <position position="131"/>
    </location>
    <ligand>
        <name>L-glutamine</name>
        <dbReference type="ChEBI" id="CHEBI:58359"/>
    </ligand>
</feature>
<organism evidence="9 10">
    <name type="scientific">Triangularia setosa</name>
    <dbReference type="NCBI Taxonomy" id="2587417"/>
    <lineage>
        <taxon>Eukaryota</taxon>
        <taxon>Fungi</taxon>
        <taxon>Dikarya</taxon>
        <taxon>Ascomycota</taxon>
        <taxon>Pezizomycotina</taxon>
        <taxon>Sordariomycetes</taxon>
        <taxon>Sordariomycetidae</taxon>
        <taxon>Sordariales</taxon>
        <taxon>Podosporaceae</taxon>
        <taxon>Triangularia</taxon>
    </lineage>
</organism>
<evidence type="ECO:0000256" key="5">
    <source>
        <dbReference type="PIRNR" id="PIRNR001589"/>
    </source>
</evidence>
<evidence type="ECO:0000256" key="6">
    <source>
        <dbReference type="PIRSR" id="PIRSR001589-2"/>
    </source>
</evidence>
<dbReference type="SUPFAM" id="SSF56235">
    <property type="entry name" value="N-terminal nucleophile aminohydrolases (Ntn hydrolases)"/>
    <property type="match status" value="1"/>
</dbReference>
<dbReference type="Proteomes" id="UP001302321">
    <property type="component" value="Unassembled WGS sequence"/>
</dbReference>
<dbReference type="PANTHER" id="PTHR43284:SF1">
    <property type="entry name" value="ASPARAGINE SYNTHETASE"/>
    <property type="match status" value="1"/>
</dbReference>
<dbReference type="NCBIfam" id="TIGR01536">
    <property type="entry name" value="asn_synth_AEB"/>
    <property type="match status" value="1"/>
</dbReference>
<evidence type="ECO:0000259" key="8">
    <source>
        <dbReference type="PROSITE" id="PS51278"/>
    </source>
</evidence>
<dbReference type="GO" id="GO:0005829">
    <property type="term" value="C:cytosol"/>
    <property type="evidence" value="ECO:0007669"/>
    <property type="project" value="TreeGrafter"/>
</dbReference>
<dbReference type="PIRSF" id="PIRSF001589">
    <property type="entry name" value="Asn_synthetase_glu-h"/>
    <property type="match status" value="1"/>
</dbReference>
<evidence type="ECO:0000313" key="10">
    <source>
        <dbReference type="Proteomes" id="UP001302321"/>
    </source>
</evidence>
<protein>
    <submittedName>
        <fullName evidence="9">Asparagine synthetase</fullName>
    </submittedName>
</protein>
<dbReference type="EMBL" id="MU866127">
    <property type="protein sequence ID" value="KAK4178932.1"/>
    <property type="molecule type" value="Genomic_DNA"/>
</dbReference>
<reference evidence="9" key="1">
    <citation type="journal article" date="2023" name="Mol. Phylogenet. Evol.">
        <title>Genome-scale phylogeny and comparative genomics of the fungal order Sordariales.</title>
        <authorList>
            <person name="Hensen N."/>
            <person name="Bonometti L."/>
            <person name="Westerberg I."/>
            <person name="Brannstrom I.O."/>
            <person name="Guillou S."/>
            <person name="Cros-Aarteil S."/>
            <person name="Calhoun S."/>
            <person name="Haridas S."/>
            <person name="Kuo A."/>
            <person name="Mondo S."/>
            <person name="Pangilinan J."/>
            <person name="Riley R."/>
            <person name="LaButti K."/>
            <person name="Andreopoulos B."/>
            <person name="Lipzen A."/>
            <person name="Chen C."/>
            <person name="Yan M."/>
            <person name="Daum C."/>
            <person name="Ng V."/>
            <person name="Clum A."/>
            <person name="Steindorff A."/>
            <person name="Ohm R.A."/>
            <person name="Martin F."/>
            <person name="Silar P."/>
            <person name="Natvig D.O."/>
            <person name="Lalanne C."/>
            <person name="Gautier V."/>
            <person name="Ament-Velasquez S.L."/>
            <person name="Kruys A."/>
            <person name="Hutchinson M.I."/>
            <person name="Powell A.J."/>
            <person name="Barry K."/>
            <person name="Miller A.N."/>
            <person name="Grigoriev I.V."/>
            <person name="Debuchy R."/>
            <person name="Gladieux P."/>
            <person name="Hiltunen Thoren M."/>
            <person name="Johannesson H."/>
        </authorList>
    </citation>
    <scope>NUCLEOTIDE SEQUENCE</scope>
    <source>
        <strain evidence="9">CBS 892.96</strain>
    </source>
</reference>
<dbReference type="AlphaFoldDB" id="A0AAN6WE73"/>
<dbReference type="Gene3D" id="3.60.20.10">
    <property type="entry name" value="Glutamine Phosphoribosylpyrophosphate, subunit 1, domain 1"/>
    <property type="match status" value="1"/>
</dbReference>
<dbReference type="InterPro" id="IPR001962">
    <property type="entry name" value="Asn_synthase"/>
</dbReference>
<keyword evidence="10" id="KW-1185">Reference proteome</keyword>
<dbReference type="Pfam" id="PF13537">
    <property type="entry name" value="GATase_7"/>
    <property type="match status" value="1"/>
</dbReference>
<comment type="similarity">
    <text evidence="1">Belongs to the asparagine synthetase family.</text>
</comment>
<dbReference type="PANTHER" id="PTHR43284">
    <property type="entry name" value="ASPARAGINE SYNTHETASE (GLUTAMINE-HYDROLYZING)"/>
    <property type="match status" value="1"/>
</dbReference>
<sequence>MCGITASISLPQGRLASQPAPVQQAPAINNSVQSYDPFSSTEPIKNQLQSSIDVLNHRGPDEFGVWISQDSSIALGHCRLSINDLSPSGSQPLVSDDGNIYAVVNGEIYDQNRLWKECRELHGYQFRGESDSELVVALYKIHGAPNFFQHLRGEFAFVLYDSREGQRRVIAARDRFGIKPLVWTVANDRLLIASETKAFLSLGWKAEWDVDAIVSGGWMLDDRTLFKGVNKVLPGHWLQVTEDKGIQDQVYWDAEYEDKTKVETRPLEEMVKGVRERLVDSVRLRLRADVPVGIYLSGGIDSSAVAGIVTHLAKTEQVKIGDRAPTTPVTCFSVRFPEDSGFDESNIAERTAKWLGVETIKVDVDETRLANDFSDTIWHCEHHHFDLNTVAKFALSTLPRDHGVKVVLTGEGADEHFAGYPYFPAEFLCEPDLALPDTPLSSGNELRERMRQTTDAEMKAIWCNIGANQYDGRPDHPSLSDANARGMAESILAWHPTQGLFAPWVQSKFQNLDCRATLMASHPASIRAKMRGRWHPLHTALYMWNKSCLANVLLSCLGDRTEMAHSVEARTPFLDHHLTEYVNRLPPSLKLSYTPTEAVTAYAGEKQGPLWETAGSGLHSLTEKWILREAVKPFITDELYRRRKHPFLAPMKWPKGGPLHRMFESLLTKEKVEDLGFVNWAAVENALQTGFGDGAEPKAFRTLSYVAAWVTLGNRFGIERAKLRGSAHV</sequence>
<dbReference type="Gene3D" id="3.40.50.620">
    <property type="entry name" value="HUPs"/>
    <property type="match status" value="2"/>
</dbReference>
<accession>A0AAN6WE73</accession>
<keyword evidence="4" id="KW-0315">Glutamine amidotransferase</keyword>
<dbReference type="InterPro" id="IPR017932">
    <property type="entry name" value="GATase_2_dom"/>
</dbReference>
<name>A0AAN6WE73_9PEZI</name>
<evidence type="ECO:0000256" key="1">
    <source>
        <dbReference type="ARBA" id="ARBA00005752"/>
    </source>
</evidence>
<evidence type="ECO:0000256" key="3">
    <source>
        <dbReference type="ARBA" id="ARBA00022840"/>
    </source>
</evidence>
<dbReference type="InterPro" id="IPR006426">
    <property type="entry name" value="Asn_synth_AEB"/>
</dbReference>